<dbReference type="EMBL" id="CAJGYO010000016">
    <property type="protein sequence ID" value="CAD6271271.1"/>
    <property type="molecule type" value="Genomic_DNA"/>
</dbReference>
<dbReference type="AlphaFoldDB" id="A0A811RMS0"/>
<dbReference type="OrthoDB" id="696909at2759"/>
<gene>
    <name evidence="2" type="ORF">NCGR_LOCUS54557</name>
</gene>
<comment type="caution">
    <text evidence="2">The sequence shown here is derived from an EMBL/GenBank/DDBJ whole genome shotgun (WGS) entry which is preliminary data.</text>
</comment>
<evidence type="ECO:0000313" key="3">
    <source>
        <dbReference type="Proteomes" id="UP000604825"/>
    </source>
</evidence>
<feature type="region of interest" description="Disordered" evidence="1">
    <location>
        <begin position="1"/>
        <end position="24"/>
    </location>
</feature>
<keyword evidence="3" id="KW-1185">Reference proteome</keyword>
<proteinExistence type="predicted"/>
<evidence type="ECO:0000313" key="2">
    <source>
        <dbReference type="EMBL" id="CAD6271271.1"/>
    </source>
</evidence>
<name>A0A811RMS0_9POAL</name>
<dbReference type="Proteomes" id="UP000604825">
    <property type="component" value="Unassembled WGS sequence"/>
</dbReference>
<protein>
    <submittedName>
        <fullName evidence="2">Uncharacterized protein</fullName>
    </submittedName>
</protein>
<sequence>MARPWNVATAAANQTHAKPAARKVRRVRQSLGANRTLRPSPSWATPRYLRFENPRADPTYVAGAGAGAAAMSDEEKEREVRLQDYFDEQRRTARERMTVFAERGEAKRKYGHRPDMPPFEIIKFPDLLERAWGWDCDEISQSHKVTKCANEISKMKCCEFPAAAIALKAATKGTNFIIDLLRNQSHYKDDNYDEIFFEIVTHRDFSLETMTRISNECSAAEESAMGSNVSNLVFGESNDKNCSENELAQNNNMQET</sequence>
<accession>A0A811RMS0</accession>
<organism evidence="2 3">
    <name type="scientific">Miscanthus lutarioriparius</name>
    <dbReference type="NCBI Taxonomy" id="422564"/>
    <lineage>
        <taxon>Eukaryota</taxon>
        <taxon>Viridiplantae</taxon>
        <taxon>Streptophyta</taxon>
        <taxon>Embryophyta</taxon>
        <taxon>Tracheophyta</taxon>
        <taxon>Spermatophyta</taxon>
        <taxon>Magnoliopsida</taxon>
        <taxon>Liliopsida</taxon>
        <taxon>Poales</taxon>
        <taxon>Poaceae</taxon>
        <taxon>PACMAD clade</taxon>
        <taxon>Panicoideae</taxon>
        <taxon>Andropogonodae</taxon>
        <taxon>Andropogoneae</taxon>
        <taxon>Saccharinae</taxon>
        <taxon>Miscanthus</taxon>
    </lineage>
</organism>
<evidence type="ECO:0000256" key="1">
    <source>
        <dbReference type="SAM" id="MobiDB-lite"/>
    </source>
</evidence>
<reference evidence="2" key="1">
    <citation type="submission" date="2020-10" db="EMBL/GenBank/DDBJ databases">
        <authorList>
            <person name="Han B."/>
            <person name="Lu T."/>
            <person name="Zhao Q."/>
            <person name="Huang X."/>
            <person name="Zhao Y."/>
        </authorList>
    </citation>
    <scope>NUCLEOTIDE SEQUENCE</scope>
</reference>